<accession>A0A6J5H214</accession>
<dbReference type="EC" id="3.5.1.86" evidence="3"/>
<feature type="chain" id="PRO_5026684982" evidence="1">
    <location>
        <begin position="25"/>
        <end position="524"/>
    </location>
</feature>
<dbReference type="GO" id="GO:0050537">
    <property type="term" value="F:mandelamide amidase activity"/>
    <property type="evidence" value="ECO:0007669"/>
    <property type="project" value="UniProtKB-EC"/>
</dbReference>
<keyword evidence="1" id="KW-0732">Signal</keyword>
<sequence length="524" mass="54593">MVLRKSWAALAVAMVGALPMLAQAHVAANAIVKMSITDLREALDKGDVRAVEVVSAYLQEIDRDNKRGKALDAVIALNPDALAQAKAWDDAHASHHSSADEPLGGIPFLAKDNYDTKGIVTSGGSVALSTSKPDSNASVIDRLLGNGAILLGKTNMSELAASYGWLGYSSYGGQTVNPFNPLRDASGSSSGSAAAVAAHFAPFALGTDTSGSIRGPASVTGTVGMRPTLGLTSRAGIIPLSLTADDAGVITANVQDQAIVLDAIRGQDDADAATKQTPQPSTPFAAALDPHALSGRTIAVVDNFDGSNPDVDHIKLEAAKTLENAGARIVHVTLPKVFENLWNVVLGPVGVAEFRPQFNAYLASLSSGQPRNMGAFMTSLDALTDSGTKLINPGRYKGLVESFQTTTVESPAYISILTRTIPDLREQLVAIMDNGKFDALLFPTMSCPASVIHGKKDPSYVCHSPDEYAPSYIASSTGFPEISVTGGVATGDVPVGVSFLGRANDDAKLLSLAYAFEAARSKTQ</sequence>
<dbReference type="PANTHER" id="PTHR42678">
    <property type="entry name" value="AMIDASE"/>
    <property type="match status" value="1"/>
</dbReference>
<dbReference type="AlphaFoldDB" id="A0A6J5H214"/>
<reference evidence="3 4" key="1">
    <citation type="submission" date="2020-04" db="EMBL/GenBank/DDBJ databases">
        <authorList>
            <person name="De Canck E."/>
        </authorList>
    </citation>
    <scope>NUCLEOTIDE SEQUENCE [LARGE SCALE GENOMIC DNA]</scope>
    <source>
        <strain evidence="3 4">LMG 27177</strain>
    </source>
</reference>
<keyword evidence="4" id="KW-1185">Reference proteome</keyword>
<dbReference type="InterPro" id="IPR036928">
    <property type="entry name" value="AS_sf"/>
</dbReference>
<dbReference type="Proteomes" id="UP000494252">
    <property type="component" value="Unassembled WGS sequence"/>
</dbReference>
<organism evidence="3 4">
    <name type="scientific">Paraburkholderia fynbosensis</name>
    <dbReference type="NCBI Taxonomy" id="1200993"/>
    <lineage>
        <taxon>Bacteria</taxon>
        <taxon>Pseudomonadati</taxon>
        <taxon>Pseudomonadota</taxon>
        <taxon>Betaproteobacteria</taxon>
        <taxon>Burkholderiales</taxon>
        <taxon>Burkholderiaceae</taxon>
        <taxon>Paraburkholderia</taxon>
    </lineage>
</organism>
<dbReference type="Pfam" id="PF01425">
    <property type="entry name" value="Amidase"/>
    <property type="match status" value="1"/>
</dbReference>
<dbReference type="PANTHER" id="PTHR42678:SF34">
    <property type="entry name" value="OS04G0183300 PROTEIN"/>
    <property type="match status" value="1"/>
</dbReference>
<dbReference type="RefSeq" id="WP_217468704.1">
    <property type="nucleotide sequence ID" value="NZ_CADIKI010000041.1"/>
</dbReference>
<evidence type="ECO:0000313" key="3">
    <source>
        <dbReference type="EMBL" id="CAB3810710.1"/>
    </source>
</evidence>
<gene>
    <name evidence="3" type="primary">mdlY_2</name>
    <name evidence="3" type="ORF">LMG27177_07403</name>
</gene>
<dbReference type="InterPro" id="IPR023631">
    <property type="entry name" value="Amidase_dom"/>
</dbReference>
<name>A0A6J5H214_9BURK</name>
<evidence type="ECO:0000259" key="2">
    <source>
        <dbReference type="Pfam" id="PF01425"/>
    </source>
</evidence>
<evidence type="ECO:0000313" key="4">
    <source>
        <dbReference type="Proteomes" id="UP000494252"/>
    </source>
</evidence>
<proteinExistence type="predicted"/>
<dbReference type="EMBL" id="CADIKI010000041">
    <property type="protein sequence ID" value="CAB3810710.1"/>
    <property type="molecule type" value="Genomic_DNA"/>
</dbReference>
<feature type="domain" description="Amidase" evidence="2">
    <location>
        <begin position="52"/>
        <end position="510"/>
    </location>
</feature>
<keyword evidence="3" id="KW-0378">Hydrolase</keyword>
<evidence type="ECO:0000256" key="1">
    <source>
        <dbReference type="SAM" id="SignalP"/>
    </source>
</evidence>
<dbReference type="Gene3D" id="3.90.1300.10">
    <property type="entry name" value="Amidase signature (AS) domain"/>
    <property type="match status" value="1"/>
</dbReference>
<dbReference type="SUPFAM" id="SSF75304">
    <property type="entry name" value="Amidase signature (AS) enzymes"/>
    <property type="match status" value="1"/>
</dbReference>
<feature type="signal peptide" evidence="1">
    <location>
        <begin position="1"/>
        <end position="24"/>
    </location>
</feature>
<protein>
    <submittedName>
        <fullName evidence="3">Mandelamide hydrolase</fullName>
        <ecNumber evidence="3">3.5.1.86</ecNumber>
    </submittedName>
</protein>